<dbReference type="EMBL" id="CP028923">
    <property type="protein sequence ID" value="QCK13983.1"/>
    <property type="molecule type" value="Genomic_DNA"/>
</dbReference>
<protein>
    <recommendedName>
        <fullName evidence="11">Zinc metalloprotease</fullName>
        <ecNumber evidence="11">3.4.24.-</ecNumber>
    </recommendedName>
</protein>
<dbReference type="GO" id="GO:0004222">
    <property type="term" value="F:metalloendopeptidase activity"/>
    <property type="evidence" value="ECO:0007669"/>
    <property type="project" value="InterPro"/>
</dbReference>
<dbReference type="InterPro" id="IPR001478">
    <property type="entry name" value="PDZ"/>
</dbReference>
<dbReference type="EC" id="3.4.24.-" evidence="11"/>
<dbReference type="GO" id="GO:0006508">
    <property type="term" value="P:proteolysis"/>
    <property type="evidence" value="ECO:0007669"/>
    <property type="project" value="UniProtKB-KW"/>
</dbReference>
<keyword evidence="10 11" id="KW-0472">Membrane</keyword>
<keyword evidence="5 11" id="KW-0812">Transmembrane</keyword>
<evidence type="ECO:0000256" key="5">
    <source>
        <dbReference type="ARBA" id="ARBA00022692"/>
    </source>
</evidence>
<dbReference type="AlphaFoldDB" id="A0A4D7JFU5"/>
<evidence type="ECO:0000256" key="9">
    <source>
        <dbReference type="ARBA" id="ARBA00023049"/>
    </source>
</evidence>
<dbReference type="InterPro" id="IPR036034">
    <property type="entry name" value="PDZ_sf"/>
</dbReference>
<reference evidence="13 14" key="1">
    <citation type="submission" date="2018-04" db="EMBL/GenBank/DDBJ databases">
        <title>Complete genome uncultured novel isolate.</title>
        <authorList>
            <person name="Merlino G."/>
        </authorList>
    </citation>
    <scope>NUCLEOTIDE SEQUENCE [LARGE SCALE GENOMIC DNA]</scope>
    <source>
        <strain evidence="14">R1DC9</strain>
    </source>
</reference>
<accession>A0A4D7JFU5</accession>
<dbReference type="GO" id="GO:0046872">
    <property type="term" value="F:metal ion binding"/>
    <property type="evidence" value="ECO:0007669"/>
    <property type="project" value="UniProtKB-KW"/>
</dbReference>
<dbReference type="RefSeq" id="WP_137089577.1">
    <property type="nucleotide sequence ID" value="NZ_CP028923.1"/>
</dbReference>
<feature type="domain" description="PDZ" evidence="12">
    <location>
        <begin position="221"/>
        <end position="276"/>
    </location>
</feature>
<sequence length="442" mass="49232">MEGIIMFAQLILSISILVGLHELGHLVAAKVFGMRVEKYSIGFPPKIFGFQWGETEYSFGAIPLGGFVKISGMVDESLDTENLDEEPQPWEFRAKPAWQRLIVMLGGIIINVITGIIIFISLLYVNGEEYLPKSEVNKAGIYALELGEKIGLQTGDKILNVNGKDWDRFGDLSNIEVLLEDDSYYTVLRDGDTVTVNVPSDFMNDLSEKKGQFIFYRHPFVVGDVSKDSPGDKAGLRQGDKILAINGEEFTYFDEFKSEINQYAGKEVNLEVSRDGNIENMNVALGDSAIIGFKPVIDGVNFEREEYSLGQAIPMGTSKAFTVVWVNIRAFGKMFSGDLDPTKSLQGPIGIMRTFGGTWDWTRFWALTGLLSMVLAFMNLLPIPALDGGHVVFLLYEMVSGRKPSDKFLEGAQKVGMAILLTLMVFIFGNDIWQWIRDSFLG</sequence>
<feature type="transmembrane region" description="Helical" evidence="11">
    <location>
        <begin position="6"/>
        <end position="28"/>
    </location>
</feature>
<evidence type="ECO:0000313" key="14">
    <source>
        <dbReference type="Proteomes" id="UP000298616"/>
    </source>
</evidence>
<dbReference type="SUPFAM" id="SSF50156">
    <property type="entry name" value="PDZ domain-like"/>
    <property type="match status" value="2"/>
</dbReference>
<dbReference type="Pfam" id="PF17820">
    <property type="entry name" value="PDZ_6"/>
    <property type="match status" value="1"/>
</dbReference>
<keyword evidence="9 11" id="KW-0482">Metalloprotease</keyword>
<dbReference type="InterPro" id="IPR008915">
    <property type="entry name" value="Peptidase_M50"/>
</dbReference>
<evidence type="ECO:0000256" key="3">
    <source>
        <dbReference type="ARBA" id="ARBA00007931"/>
    </source>
</evidence>
<evidence type="ECO:0000256" key="6">
    <source>
        <dbReference type="ARBA" id="ARBA00022801"/>
    </source>
</evidence>
<feature type="transmembrane region" description="Helical" evidence="11">
    <location>
        <begin position="417"/>
        <end position="436"/>
    </location>
</feature>
<evidence type="ECO:0000256" key="4">
    <source>
        <dbReference type="ARBA" id="ARBA00022670"/>
    </source>
</evidence>
<feature type="transmembrane region" description="Helical" evidence="11">
    <location>
        <begin position="101"/>
        <end position="125"/>
    </location>
</feature>
<comment type="cofactor">
    <cofactor evidence="1 11">
        <name>Zn(2+)</name>
        <dbReference type="ChEBI" id="CHEBI:29105"/>
    </cofactor>
</comment>
<comment type="similarity">
    <text evidence="3 11">Belongs to the peptidase M50B family.</text>
</comment>
<evidence type="ECO:0000256" key="1">
    <source>
        <dbReference type="ARBA" id="ARBA00001947"/>
    </source>
</evidence>
<dbReference type="PANTHER" id="PTHR42837:SF2">
    <property type="entry name" value="MEMBRANE METALLOPROTEASE ARASP2, CHLOROPLASTIC-RELATED"/>
    <property type="match status" value="1"/>
</dbReference>
<evidence type="ECO:0000256" key="11">
    <source>
        <dbReference type="RuleBase" id="RU362031"/>
    </source>
</evidence>
<gene>
    <name evidence="13" type="primary">rseP</name>
    <name evidence="13" type="ORF">DCC35_04055</name>
</gene>
<dbReference type="GO" id="GO:0016020">
    <property type="term" value="C:membrane"/>
    <property type="evidence" value="ECO:0007669"/>
    <property type="project" value="UniProtKB-SubCell"/>
</dbReference>
<evidence type="ECO:0000256" key="7">
    <source>
        <dbReference type="ARBA" id="ARBA00022833"/>
    </source>
</evidence>
<comment type="subcellular location">
    <subcellularLocation>
        <location evidence="2">Membrane</location>
        <topology evidence="2">Multi-pass membrane protein</topology>
    </subcellularLocation>
</comment>
<dbReference type="NCBIfam" id="TIGR00054">
    <property type="entry name" value="RIP metalloprotease RseP"/>
    <property type="match status" value="1"/>
</dbReference>
<name>A0A4D7JFU5_9BACT</name>
<dbReference type="Proteomes" id="UP000298616">
    <property type="component" value="Chromosome"/>
</dbReference>
<keyword evidence="8 11" id="KW-1133">Transmembrane helix</keyword>
<keyword evidence="6 11" id="KW-0378">Hydrolase</keyword>
<keyword evidence="11" id="KW-0479">Metal-binding</keyword>
<dbReference type="PANTHER" id="PTHR42837">
    <property type="entry name" value="REGULATOR OF SIGMA-E PROTEASE RSEP"/>
    <property type="match status" value="1"/>
</dbReference>
<dbReference type="CDD" id="cd06163">
    <property type="entry name" value="S2P-M50_PDZ_RseP-like"/>
    <property type="match status" value="2"/>
</dbReference>
<dbReference type="InterPro" id="IPR041489">
    <property type="entry name" value="PDZ_6"/>
</dbReference>
<dbReference type="SMART" id="SM00228">
    <property type="entry name" value="PDZ"/>
    <property type="match status" value="1"/>
</dbReference>
<feature type="transmembrane region" description="Helical" evidence="11">
    <location>
        <begin position="364"/>
        <end position="396"/>
    </location>
</feature>
<dbReference type="InterPro" id="IPR004387">
    <property type="entry name" value="Pept_M50_Zn"/>
</dbReference>
<dbReference type="PROSITE" id="PS50106">
    <property type="entry name" value="PDZ"/>
    <property type="match status" value="1"/>
</dbReference>
<keyword evidence="4 13" id="KW-0645">Protease</keyword>
<organism evidence="13 14">
    <name type="scientific">Mangrovivirga cuniculi</name>
    <dbReference type="NCBI Taxonomy" id="2715131"/>
    <lineage>
        <taxon>Bacteria</taxon>
        <taxon>Pseudomonadati</taxon>
        <taxon>Bacteroidota</taxon>
        <taxon>Cytophagia</taxon>
        <taxon>Cytophagales</taxon>
        <taxon>Mangrovivirgaceae</taxon>
        <taxon>Mangrovivirga</taxon>
    </lineage>
</organism>
<evidence type="ECO:0000256" key="2">
    <source>
        <dbReference type="ARBA" id="ARBA00004141"/>
    </source>
</evidence>
<keyword evidence="7 11" id="KW-0862">Zinc</keyword>
<evidence type="ECO:0000259" key="12">
    <source>
        <dbReference type="PROSITE" id="PS50106"/>
    </source>
</evidence>
<evidence type="ECO:0000313" key="13">
    <source>
        <dbReference type="EMBL" id="QCK13983.1"/>
    </source>
</evidence>
<keyword evidence="14" id="KW-1185">Reference proteome</keyword>
<dbReference type="OrthoDB" id="9782003at2"/>
<evidence type="ECO:0000256" key="8">
    <source>
        <dbReference type="ARBA" id="ARBA00022989"/>
    </source>
</evidence>
<evidence type="ECO:0000256" key="10">
    <source>
        <dbReference type="ARBA" id="ARBA00023136"/>
    </source>
</evidence>
<dbReference type="Pfam" id="PF02163">
    <property type="entry name" value="Peptidase_M50"/>
    <property type="match status" value="1"/>
</dbReference>
<dbReference type="CDD" id="cd23081">
    <property type="entry name" value="cpPDZ_EcRseP-like"/>
    <property type="match status" value="1"/>
</dbReference>
<proteinExistence type="inferred from homology"/>
<dbReference type="KEGG" id="fpf:DCC35_04055"/>
<dbReference type="Gene3D" id="2.30.42.10">
    <property type="match status" value="2"/>
</dbReference>